<dbReference type="RefSeq" id="WP_146660899.1">
    <property type="nucleotide sequence ID" value="NZ_CP019791.1"/>
</dbReference>
<organism evidence="2 3">
    <name type="scientific">Anaerohalosphaera lusitana</name>
    <dbReference type="NCBI Taxonomy" id="1936003"/>
    <lineage>
        <taxon>Bacteria</taxon>
        <taxon>Pseudomonadati</taxon>
        <taxon>Planctomycetota</taxon>
        <taxon>Phycisphaerae</taxon>
        <taxon>Sedimentisphaerales</taxon>
        <taxon>Anaerohalosphaeraceae</taxon>
        <taxon>Anaerohalosphaera</taxon>
    </lineage>
</organism>
<proteinExistence type="predicted"/>
<feature type="transmembrane region" description="Helical" evidence="1">
    <location>
        <begin position="43"/>
        <end position="69"/>
    </location>
</feature>
<keyword evidence="3" id="KW-1185">Reference proteome</keyword>
<sequence>MFDWKNGFSLTFIALLSTFAVGGLFFCWVMHNLVAEGPVARVFIGLMFFFLAVLFGMNFILVPIQILYFNRKNRDDSKLKKATLADWLMLPFGACDADAKVSRWVSVPLLVVLWVLVAIFVVAVIGSVTAWVVGPTAGG</sequence>
<keyword evidence="1" id="KW-0472">Membrane</keyword>
<keyword evidence="1" id="KW-1133">Transmembrane helix</keyword>
<protein>
    <submittedName>
        <fullName evidence="2">Uncharacterized protein</fullName>
    </submittedName>
</protein>
<gene>
    <name evidence="2" type="ORF">STSP2_01305</name>
</gene>
<dbReference type="Proteomes" id="UP000189674">
    <property type="component" value="Chromosome"/>
</dbReference>
<feature type="transmembrane region" description="Helical" evidence="1">
    <location>
        <begin position="109"/>
        <end position="133"/>
    </location>
</feature>
<dbReference type="EMBL" id="CP019791">
    <property type="protein sequence ID" value="AQT68150.1"/>
    <property type="molecule type" value="Genomic_DNA"/>
</dbReference>
<evidence type="ECO:0000256" key="1">
    <source>
        <dbReference type="SAM" id="Phobius"/>
    </source>
</evidence>
<name>A0A1U9NKN3_9BACT</name>
<keyword evidence="1" id="KW-0812">Transmembrane</keyword>
<dbReference type="STRING" id="1936003.STSP2_01305"/>
<dbReference type="AlphaFoldDB" id="A0A1U9NKN3"/>
<dbReference type="KEGG" id="alus:STSP2_01305"/>
<reference evidence="3" key="1">
    <citation type="submission" date="2017-02" db="EMBL/GenBank/DDBJ databases">
        <title>Comparative genomics and description of representatives of a novel lineage of planctomycetes thriving in anoxic sediments.</title>
        <authorList>
            <person name="Spring S."/>
            <person name="Bunk B."/>
            <person name="Sproer C."/>
        </authorList>
    </citation>
    <scope>NUCLEOTIDE SEQUENCE [LARGE SCALE GENOMIC DNA]</scope>
    <source>
        <strain evidence="3">ST-NAGAB-D1</strain>
    </source>
</reference>
<feature type="transmembrane region" description="Helical" evidence="1">
    <location>
        <begin position="12"/>
        <end position="31"/>
    </location>
</feature>
<accession>A0A1U9NKN3</accession>
<evidence type="ECO:0000313" key="2">
    <source>
        <dbReference type="EMBL" id="AQT68150.1"/>
    </source>
</evidence>
<evidence type="ECO:0000313" key="3">
    <source>
        <dbReference type="Proteomes" id="UP000189674"/>
    </source>
</evidence>